<dbReference type="PANTHER" id="PTHR31321:SF57">
    <property type="entry name" value="PECTINESTERASE 53-RELATED"/>
    <property type="match status" value="1"/>
</dbReference>
<dbReference type="AlphaFoldDB" id="V4PFF4"/>
<evidence type="ECO:0000259" key="4">
    <source>
        <dbReference type="Pfam" id="PF01095"/>
    </source>
</evidence>
<dbReference type="PANTHER" id="PTHR31321">
    <property type="entry name" value="ACYL-COA THIOESTER HYDROLASE YBHC-RELATED"/>
    <property type="match status" value="1"/>
</dbReference>
<dbReference type="EMBL" id="AWGB01000011">
    <property type="protein sequence ID" value="ESQ92682.1"/>
    <property type="molecule type" value="Genomic_DNA"/>
</dbReference>
<feature type="domain" description="Pectinesterase catalytic" evidence="4">
    <location>
        <begin position="34"/>
        <end position="333"/>
    </location>
</feature>
<evidence type="ECO:0000313" key="6">
    <source>
        <dbReference type="Proteomes" id="UP000017837"/>
    </source>
</evidence>
<name>V4PFF4_9CAUL</name>
<keyword evidence="6" id="KW-1185">Reference proteome</keyword>
<evidence type="ECO:0000256" key="3">
    <source>
        <dbReference type="ARBA" id="ARBA00023085"/>
    </source>
</evidence>
<dbReference type="eggNOG" id="COG4677">
    <property type="taxonomic scope" value="Bacteria"/>
</dbReference>
<sequence>MATAFPACATPTDIKSDVVRYVVSSHCAAQPRCFTGIQLALNASVSDTAGHWIDILIEPGSYYEKVTILRDKVRLRGQGMGSTRLHYDAVAQTAGHHHRKNWGTPGSATLTIDAKDVSVDGITIENSFDYLSNDARSDTDPGKISNSQAVALLLDVHSDRVVIGHAAIKGYQDTLFANGNRVLIHDSFISGNVDFIFGNGQVLIENSTVESRKRAPTVTDDVQSFIAAPSTQITQAIGIVVYRSKLTREDGVPDGSIALGRPWHPTTAFPDGRYADPNAIGQASFIDCYMDAHIHPAHWASMNGTARDGSKTAVFAPQDSRFSETGSYGPGARHVDIGIKWKADMDIRKIHQTFFVQWGDPRRK</sequence>
<dbReference type="STRING" id="1121022.GCA_000376105_02915"/>
<reference evidence="5 6" key="1">
    <citation type="journal article" date="2014" name="Nature">
        <title>Sequential evolution of bacterial morphology by co-option of a developmental regulator.</title>
        <authorList>
            <person name="Jiang C."/>
            <person name="Brown P.J."/>
            <person name="Ducret A."/>
            <person name="Brun Y.V."/>
        </authorList>
    </citation>
    <scope>NUCLEOTIDE SEQUENCE [LARGE SCALE GENOMIC DNA]</scope>
    <source>
        <strain evidence="5 6">DSM 16100</strain>
    </source>
</reference>
<proteinExistence type="inferred from homology"/>
<accession>V4PFF4</accession>
<dbReference type="GO" id="GO:0009279">
    <property type="term" value="C:cell outer membrane"/>
    <property type="evidence" value="ECO:0007669"/>
    <property type="project" value="TreeGrafter"/>
</dbReference>
<dbReference type="OrthoDB" id="191551at2"/>
<keyword evidence="3" id="KW-0063">Aspartyl esterase</keyword>
<dbReference type="GO" id="GO:0030599">
    <property type="term" value="F:pectinesterase activity"/>
    <property type="evidence" value="ECO:0007669"/>
    <property type="project" value="InterPro"/>
</dbReference>
<protein>
    <recommendedName>
        <fullName evidence="4">Pectinesterase catalytic domain-containing protein</fullName>
    </recommendedName>
</protein>
<comment type="similarity">
    <text evidence="1">Belongs to the pectinesterase family.</text>
</comment>
<dbReference type="SUPFAM" id="SSF51126">
    <property type="entry name" value="Pectin lyase-like"/>
    <property type="match status" value="1"/>
</dbReference>
<dbReference type="InterPro" id="IPR011050">
    <property type="entry name" value="Pectin_lyase_fold/virulence"/>
</dbReference>
<evidence type="ECO:0000313" key="5">
    <source>
        <dbReference type="EMBL" id="ESQ92682.1"/>
    </source>
</evidence>
<evidence type="ECO:0000256" key="2">
    <source>
        <dbReference type="ARBA" id="ARBA00022801"/>
    </source>
</evidence>
<evidence type="ECO:0000256" key="1">
    <source>
        <dbReference type="ARBA" id="ARBA00008891"/>
    </source>
</evidence>
<dbReference type="Proteomes" id="UP000017837">
    <property type="component" value="Unassembled WGS sequence"/>
</dbReference>
<dbReference type="InterPro" id="IPR000070">
    <property type="entry name" value="Pectinesterase_cat"/>
</dbReference>
<comment type="caution">
    <text evidence="5">The sequence shown here is derived from an EMBL/GenBank/DDBJ whole genome shotgun (WGS) entry which is preliminary data.</text>
</comment>
<dbReference type="PATRIC" id="fig|1121022.4.peg.1530"/>
<dbReference type="InterPro" id="IPR012334">
    <property type="entry name" value="Pectin_lyas_fold"/>
</dbReference>
<dbReference type="GO" id="GO:0042545">
    <property type="term" value="P:cell wall modification"/>
    <property type="evidence" value="ECO:0007669"/>
    <property type="project" value="InterPro"/>
</dbReference>
<dbReference type="Pfam" id="PF01095">
    <property type="entry name" value="Pectinesterase"/>
    <property type="match status" value="1"/>
</dbReference>
<keyword evidence="2" id="KW-0378">Hydrolase</keyword>
<organism evidence="5 6">
    <name type="scientific">Asticcacaulis benevestitus DSM 16100 = ATCC BAA-896</name>
    <dbReference type="NCBI Taxonomy" id="1121022"/>
    <lineage>
        <taxon>Bacteria</taxon>
        <taxon>Pseudomonadati</taxon>
        <taxon>Pseudomonadota</taxon>
        <taxon>Alphaproteobacteria</taxon>
        <taxon>Caulobacterales</taxon>
        <taxon>Caulobacteraceae</taxon>
        <taxon>Asticcacaulis</taxon>
    </lineage>
</organism>
<dbReference type="Gene3D" id="2.160.20.10">
    <property type="entry name" value="Single-stranded right-handed beta-helix, Pectin lyase-like"/>
    <property type="match status" value="1"/>
</dbReference>
<gene>
    <name evidence="5" type="ORF">ABENE_07630</name>
</gene>